<evidence type="ECO:0000313" key="2">
    <source>
        <dbReference type="EMBL" id="KHJ84324.1"/>
    </source>
</evidence>
<sequence length="91" mass="10317">MLLTNIRRHLLAQHVKAGMPLALRNLVLDHPESRERIADILTSGDDAVREKLGNELAQLQLPNLNQTKSEDRKQDATQLQQSKITVNEQNI</sequence>
<proteinExistence type="predicted"/>
<feature type="region of interest" description="Disordered" evidence="1">
    <location>
        <begin position="61"/>
        <end position="91"/>
    </location>
</feature>
<dbReference type="Proteomes" id="UP000053660">
    <property type="component" value="Unassembled WGS sequence"/>
</dbReference>
<gene>
    <name evidence="2" type="ORF">OESDEN_15964</name>
</gene>
<organism evidence="2 3">
    <name type="scientific">Oesophagostomum dentatum</name>
    <name type="common">Nodular worm</name>
    <dbReference type="NCBI Taxonomy" id="61180"/>
    <lineage>
        <taxon>Eukaryota</taxon>
        <taxon>Metazoa</taxon>
        <taxon>Ecdysozoa</taxon>
        <taxon>Nematoda</taxon>
        <taxon>Chromadorea</taxon>
        <taxon>Rhabditida</taxon>
        <taxon>Rhabditina</taxon>
        <taxon>Rhabditomorpha</taxon>
        <taxon>Strongyloidea</taxon>
        <taxon>Strongylidae</taxon>
        <taxon>Oesophagostomum</taxon>
    </lineage>
</organism>
<keyword evidence="3" id="KW-1185">Reference proteome</keyword>
<dbReference type="EMBL" id="KN569061">
    <property type="protein sequence ID" value="KHJ84324.1"/>
    <property type="molecule type" value="Genomic_DNA"/>
</dbReference>
<dbReference type="AlphaFoldDB" id="A0A0B1SHB8"/>
<evidence type="ECO:0000313" key="3">
    <source>
        <dbReference type="Proteomes" id="UP000053660"/>
    </source>
</evidence>
<evidence type="ECO:0000256" key="1">
    <source>
        <dbReference type="SAM" id="MobiDB-lite"/>
    </source>
</evidence>
<feature type="compositionally biased region" description="Polar residues" evidence="1">
    <location>
        <begin position="76"/>
        <end position="91"/>
    </location>
</feature>
<name>A0A0B1SHB8_OESDE</name>
<reference evidence="2 3" key="1">
    <citation type="submission" date="2014-03" db="EMBL/GenBank/DDBJ databases">
        <title>Draft genome of the hookworm Oesophagostomum dentatum.</title>
        <authorList>
            <person name="Mitreva M."/>
        </authorList>
    </citation>
    <scope>NUCLEOTIDE SEQUENCE [LARGE SCALE GENOMIC DNA]</scope>
    <source>
        <strain evidence="2 3">OD-Hann</strain>
    </source>
</reference>
<protein>
    <submittedName>
        <fullName evidence="2">Uncharacterized protein</fullName>
    </submittedName>
</protein>
<accession>A0A0B1SHB8</accession>